<keyword evidence="4" id="KW-0804">Transcription</keyword>
<keyword evidence="3 5" id="KW-0238">DNA-binding</keyword>
<feature type="domain" description="OmpR/PhoB-type" evidence="6">
    <location>
        <begin position="1"/>
        <end position="91"/>
    </location>
</feature>
<evidence type="ECO:0000256" key="4">
    <source>
        <dbReference type="ARBA" id="ARBA00023163"/>
    </source>
</evidence>
<evidence type="ECO:0000256" key="5">
    <source>
        <dbReference type="PROSITE-ProRule" id="PRU01091"/>
    </source>
</evidence>
<dbReference type="EMBL" id="CP016793">
    <property type="protein sequence ID" value="ANZ40977.1"/>
    <property type="molecule type" value="Genomic_DNA"/>
</dbReference>
<dbReference type="InterPro" id="IPR051677">
    <property type="entry name" value="AfsR-DnrI-RedD_regulator"/>
</dbReference>
<evidence type="ECO:0000313" key="7">
    <source>
        <dbReference type="EMBL" id="ANZ40977.1"/>
    </source>
</evidence>
<dbReference type="Gene3D" id="1.10.10.10">
    <property type="entry name" value="Winged helix-like DNA-binding domain superfamily/Winged helix DNA-binding domain"/>
    <property type="match status" value="1"/>
</dbReference>
<dbReference type="GO" id="GO:0003677">
    <property type="term" value="F:DNA binding"/>
    <property type="evidence" value="ECO:0007669"/>
    <property type="project" value="UniProtKB-UniRule"/>
</dbReference>
<dbReference type="AlphaFoldDB" id="A0A1B2HTC9"/>
<accession>A0A1B2HTC9</accession>
<dbReference type="GO" id="GO:0043531">
    <property type="term" value="F:ADP binding"/>
    <property type="evidence" value="ECO:0007669"/>
    <property type="project" value="InterPro"/>
</dbReference>
<reference evidence="7 8" key="1">
    <citation type="submission" date="2016-07" db="EMBL/GenBank/DDBJ databases">
        <title>Complete genome sequence of the Lentzea guizhouensis DHS C013.</title>
        <authorList>
            <person name="Cao C."/>
        </authorList>
    </citation>
    <scope>NUCLEOTIDE SEQUENCE [LARGE SCALE GENOMIC DNA]</scope>
    <source>
        <strain evidence="7 8">DHS C013</strain>
    </source>
</reference>
<evidence type="ECO:0000256" key="1">
    <source>
        <dbReference type="ARBA" id="ARBA00005820"/>
    </source>
</evidence>
<dbReference type="SUPFAM" id="SSF48452">
    <property type="entry name" value="TPR-like"/>
    <property type="match status" value="1"/>
</dbReference>
<dbReference type="KEGG" id="led:BBK82_38335"/>
<dbReference type="InterPro" id="IPR016032">
    <property type="entry name" value="Sig_transdc_resp-reg_C-effctor"/>
</dbReference>
<dbReference type="SMART" id="SM01043">
    <property type="entry name" value="BTAD"/>
    <property type="match status" value="1"/>
</dbReference>
<proteinExistence type="inferred from homology"/>
<dbReference type="PANTHER" id="PTHR35807:SF1">
    <property type="entry name" value="TRANSCRIPTIONAL REGULATOR REDD"/>
    <property type="match status" value="1"/>
</dbReference>
<name>A0A1B2HTC9_9PSEU</name>
<dbReference type="RefSeq" id="WP_065919314.1">
    <property type="nucleotide sequence ID" value="NZ_CP016793.1"/>
</dbReference>
<dbReference type="GO" id="GO:0000160">
    <property type="term" value="P:phosphorelay signal transduction system"/>
    <property type="evidence" value="ECO:0007669"/>
    <property type="project" value="InterPro"/>
</dbReference>
<feature type="DNA-binding region" description="OmpR/PhoB-type" evidence="5">
    <location>
        <begin position="1"/>
        <end position="91"/>
    </location>
</feature>
<dbReference type="PROSITE" id="PS51755">
    <property type="entry name" value="OMPR_PHOB"/>
    <property type="match status" value="1"/>
</dbReference>
<dbReference type="InterPro" id="IPR005158">
    <property type="entry name" value="BTAD"/>
</dbReference>
<dbReference type="InterPro" id="IPR036388">
    <property type="entry name" value="WH-like_DNA-bd_sf"/>
</dbReference>
<keyword evidence="8" id="KW-1185">Reference proteome</keyword>
<dbReference type="Proteomes" id="UP000093053">
    <property type="component" value="Chromosome"/>
</dbReference>
<dbReference type="Pfam" id="PF00486">
    <property type="entry name" value="Trans_reg_C"/>
    <property type="match status" value="1"/>
</dbReference>
<comment type="similarity">
    <text evidence="1">Belongs to the AfsR/DnrI/RedD regulatory family.</text>
</comment>
<dbReference type="Pfam" id="PF03704">
    <property type="entry name" value="BTAD"/>
    <property type="match status" value="1"/>
</dbReference>
<dbReference type="Pfam" id="PF00931">
    <property type="entry name" value="NB-ARC"/>
    <property type="match status" value="1"/>
</dbReference>
<dbReference type="InterPro" id="IPR027417">
    <property type="entry name" value="P-loop_NTPase"/>
</dbReference>
<dbReference type="CDD" id="cd15831">
    <property type="entry name" value="BTAD"/>
    <property type="match status" value="1"/>
</dbReference>
<dbReference type="InterPro" id="IPR002182">
    <property type="entry name" value="NB-ARC"/>
</dbReference>
<evidence type="ECO:0000256" key="2">
    <source>
        <dbReference type="ARBA" id="ARBA00023015"/>
    </source>
</evidence>
<evidence type="ECO:0000256" key="3">
    <source>
        <dbReference type="ARBA" id="ARBA00023125"/>
    </source>
</evidence>
<dbReference type="PANTHER" id="PTHR35807">
    <property type="entry name" value="TRANSCRIPTIONAL REGULATOR REDD-RELATED"/>
    <property type="match status" value="1"/>
</dbReference>
<organism evidence="7 8">
    <name type="scientific">Lentzea guizhouensis</name>
    <dbReference type="NCBI Taxonomy" id="1586287"/>
    <lineage>
        <taxon>Bacteria</taxon>
        <taxon>Bacillati</taxon>
        <taxon>Actinomycetota</taxon>
        <taxon>Actinomycetes</taxon>
        <taxon>Pseudonocardiales</taxon>
        <taxon>Pseudonocardiaceae</taxon>
        <taxon>Lentzea</taxon>
    </lineage>
</organism>
<dbReference type="InterPro" id="IPR001867">
    <property type="entry name" value="OmpR/PhoB-type_DNA-bd"/>
</dbReference>
<evidence type="ECO:0000313" key="8">
    <source>
        <dbReference type="Proteomes" id="UP000093053"/>
    </source>
</evidence>
<dbReference type="SUPFAM" id="SSF52540">
    <property type="entry name" value="P-loop containing nucleoside triphosphate hydrolases"/>
    <property type="match status" value="1"/>
</dbReference>
<gene>
    <name evidence="7" type="ORF">BBK82_38335</name>
</gene>
<protein>
    <recommendedName>
        <fullName evidence="6">OmpR/PhoB-type domain-containing protein</fullName>
    </recommendedName>
</protein>
<evidence type="ECO:0000259" key="6">
    <source>
        <dbReference type="PROSITE" id="PS51755"/>
    </source>
</evidence>
<dbReference type="SUPFAM" id="SSF46894">
    <property type="entry name" value="C-terminal effector domain of the bipartite response regulators"/>
    <property type="match status" value="1"/>
</dbReference>
<keyword evidence="2" id="KW-0805">Transcription regulation</keyword>
<dbReference type="PRINTS" id="PR00364">
    <property type="entry name" value="DISEASERSIST"/>
</dbReference>
<dbReference type="SMART" id="SM00862">
    <property type="entry name" value="Trans_reg_C"/>
    <property type="match status" value="1"/>
</dbReference>
<dbReference type="GO" id="GO:0006355">
    <property type="term" value="P:regulation of DNA-templated transcription"/>
    <property type="evidence" value="ECO:0007669"/>
    <property type="project" value="InterPro"/>
</dbReference>
<dbReference type="Gene3D" id="1.25.40.10">
    <property type="entry name" value="Tetratricopeptide repeat domain"/>
    <property type="match status" value="1"/>
</dbReference>
<dbReference type="InterPro" id="IPR011990">
    <property type="entry name" value="TPR-like_helical_dom_sf"/>
</dbReference>
<sequence length="546" mass="59002">MADVEFGLLGPVEVRVAGRPVPLTGKQQSLLALLLLNANRVVSTDRVADALWGDALPSDPAARVRMLVSELRRAVGAQLVVTKRPGYLVRVADGELDCEVFARHVDQARVSDHDQAVRHYDSALALWRGAPLTGVTGTFADATVAALEDARLTAVEERAAARLALGRQAEVVAELRPVAAEHPLRERVHELLMRALRQAGRLGDALAVYRGLRKHLADELGVEPSGPLRALHQHLLEDEPEPGLPDRPRLLPADVAGFVGRELELRGLDEVAEASRLVLVAGPPGVGKTATVVHWAHRVAGRFPDGQLFLDLRGFDRTAPLRAADALARLLHVLGQRADETELDVLVLRYRSLLAGRRVLIVLDNVASPEQVRPLLPGHPGCLVVLTSRDRLGGLVAVDGARRVTLDVLAPDAALTLIGHVAGADRVRTEPGAAADLAALCGHLPLALRVASTAGRPAHQTLRQFADELADRGRLGGSPSTATTGRACGRRSSCRTGRCRSRYAARSARSGRCRAWTWRPRPPRRCWTCRWGRPATCWTGWCAGTW</sequence>
<dbReference type="STRING" id="1586287.BBK82_38335"/>
<dbReference type="Gene3D" id="3.40.50.300">
    <property type="entry name" value="P-loop containing nucleotide triphosphate hydrolases"/>
    <property type="match status" value="1"/>
</dbReference>